<proteinExistence type="predicted"/>
<evidence type="ECO:0000313" key="2">
    <source>
        <dbReference type="EMBL" id="OPB46371.1"/>
    </source>
</evidence>
<organism evidence="2 3">
    <name type="scientific">Trichoderma guizhouense</name>
    <dbReference type="NCBI Taxonomy" id="1491466"/>
    <lineage>
        <taxon>Eukaryota</taxon>
        <taxon>Fungi</taxon>
        <taxon>Dikarya</taxon>
        <taxon>Ascomycota</taxon>
        <taxon>Pezizomycotina</taxon>
        <taxon>Sordariomycetes</taxon>
        <taxon>Hypocreomycetidae</taxon>
        <taxon>Hypocreales</taxon>
        <taxon>Hypocreaceae</taxon>
        <taxon>Trichoderma</taxon>
    </lineage>
</organism>
<dbReference type="EMBL" id="LVVK01000003">
    <property type="protein sequence ID" value="OPB46371.1"/>
    <property type="molecule type" value="Genomic_DNA"/>
</dbReference>
<dbReference type="AlphaFoldDB" id="A0A1T3CZ76"/>
<protein>
    <submittedName>
        <fullName evidence="2">Uncharacterized protein</fullName>
    </submittedName>
</protein>
<feature type="compositionally biased region" description="Basic and acidic residues" evidence="1">
    <location>
        <begin position="84"/>
        <end position="93"/>
    </location>
</feature>
<gene>
    <name evidence="2" type="ORF">A0O28_0064920</name>
</gene>
<feature type="compositionally biased region" description="Low complexity" evidence="1">
    <location>
        <begin position="72"/>
        <end position="83"/>
    </location>
</feature>
<feature type="region of interest" description="Disordered" evidence="1">
    <location>
        <begin position="54"/>
        <end position="93"/>
    </location>
</feature>
<comment type="caution">
    <text evidence="2">The sequence shown here is derived from an EMBL/GenBank/DDBJ whole genome shotgun (WGS) entry which is preliminary data.</text>
</comment>
<evidence type="ECO:0000313" key="3">
    <source>
        <dbReference type="Proteomes" id="UP000191004"/>
    </source>
</evidence>
<accession>A0A1T3CZ76</accession>
<keyword evidence="3" id="KW-1185">Reference proteome</keyword>
<dbReference type="Proteomes" id="UP000191004">
    <property type="component" value="Unassembled WGS sequence"/>
</dbReference>
<evidence type="ECO:0000256" key="1">
    <source>
        <dbReference type="SAM" id="MobiDB-lite"/>
    </source>
</evidence>
<name>A0A1T3CZ76_9HYPO</name>
<feature type="compositionally biased region" description="Basic and acidic residues" evidence="1">
    <location>
        <begin position="56"/>
        <end position="66"/>
    </location>
</feature>
<reference evidence="2 3" key="1">
    <citation type="submission" date="2016-04" db="EMBL/GenBank/DDBJ databases">
        <title>Multiple horizontal gene transfer events from other fungi enriched the ability of the initially mycotrophic fungus Trichoderma (Ascomycota) to feed on dead plant biomass.</title>
        <authorList>
            <person name="Atanasova L."/>
            <person name="Chenthamara K."/>
            <person name="Zhang J."/>
            <person name="Grujic M."/>
            <person name="Henrissat B."/>
            <person name="Kuo A."/>
            <person name="Aertz A."/>
            <person name="Salamov A."/>
            <person name="Lipzen A."/>
            <person name="Labutti K."/>
            <person name="Barry K."/>
            <person name="Miao Y."/>
            <person name="Rahimi M.J."/>
            <person name="Shen Q."/>
            <person name="Grigoriev I.V."/>
            <person name="Kubicek C.P."/>
            <person name="Druzhinina I.S."/>
        </authorList>
    </citation>
    <scope>NUCLEOTIDE SEQUENCE [LARGE SCALE GENOMIC DNA]</scope>
    <source>
        <strain evidence="2 3">NJAU 4742</strain>
    </source>
</reference>
<sequence>MVPFYSVFAPPTGNRLQERRPIYGDQMSNKITDARLEWLEATKRRKSLLLQQLEEEEKKMGGDGKDIVSSSAGGDDAAAAAQQDPDKAQDALNEHQLNIDRFKEELAAIEKEFESWQEMGFSLPASK</sequence>
<dbReference type="OrthoDB" id="4894216at2759"/>